<comment type="function">
    <text evidence="7">May play a role in DNA repair. It seems to be involved in an RecBC-independent recombinational process of DNA repair. It may act with RecF and RecO.</text>
</comment>
<dbReference type="PANTHER" id="PTHR30446">
    <property type="entry name" value="RECOMBINATION PROTEIN RECR"/>
    <property type="match status" value="1"/>
</dbReference>
<dbReference type="InterPro" id="IPR023627">
    <property type="entry name" value="Rcmb_RecR"/>
</dbReference>
<keyword evidence="6 7" id="KW-0234">DNA repair</keyword>
<comment type="similarity">
    <text evidence="7">Belongs to the RecR family.</text>
</comment>
<accession>A0A5M6CFN4</accession>
<feature type="zinc finger region" description="C4-type" evidence="7">
    <location>
        <begin position="58"/>
        <end position="73"/>
    </location>
</feature>
<name>A0A5M6CFN4_9BACT</name>
<dbReference type="InterPro" id="IPR015967">
    <property type="entry name" value="Rcmb_RecR_Znf"/>
</dbReference>
<evidence type="ECO:0000256" key="4">
    <source>
        <dbReference type="ARBA" id="ARBA00022833"/>
    </source>
</evidence>
<evidence type="ECO:0000256" key="6">
    <source>
        <dbReference type="ARBA" id="ARBA00023204"/>
    </source>
</evidence>
<dbReference type="InterPro" id="IPR034137">
    <property type="entry name" value="TOPRIM_RecR"/>
</dbReference>
<keyword evidence="10" id="KW-1185">Reference proteome</keyword>
<evidence type="ECO:0000256" key="7">
    <source>
        <dbReference type="HAMAP-Rule" id="MF_00017"/>
    </source>
</evidence>
<dbReference type="Gene3D" id="1.10.8.420">
    <property type="entry name" value="RecR Domain 1"/>
    <property type="match status" value="1"/>
</dbReference>
<dbReference type="NCBIfam" id="TIGR00615">
    <property type="entry name" value="recR"/>
    <property type="match status" value="1"/>
</dbReference>
<dbReference type="Pfam" id="PF02132">
    <property type="entry name" value="RecR_ZnF"/>
    <property type="match status" value="1"/>
</dbReference>
<dbReference type="Pfam" id="PF21175">
    <property type="entry name" value="RecR_C"/>
    <property type="match status" value="1"/>
</dbReference>
<dbReference type="RefSeq" id="WP_150033008.1">
    <property type="nucleotide sequence ID" value="NZ_VWSH01000003.1"/>
</dbReference>
<evidence type="ECO:0000313" key="9">
    <source>
        <dbReference type="EMBL" id="KAA5533260.1"/>
    </source>
</evidence>
<dbReference type="Pfam" id="PF13662">
    <property type="entry name" value="Toprim_4"/>
    <property type="match status" value="1"/>
</dbReference>
<evidence type="ECO:0000256" key="2">
    <source>
        <dbReference type="ARBA" id="ARBA00022763"/>
    </source>
</evidence>
<evidence type="ECO:0000313" key="10">
    <source>
        <dbReference type="Proteomes" id="UP000323632"/>
    </source>
</evidence>
<keyword evidence="1 7" id="KW-0479">Metal-binding</keyword>
<evidence type="ECO:0000256" key="1">
    <source>
        <dbReference type="ARBA" id="ARBA00022723"/>
    </source>
</evidence>
<dbReference type="EMBL" id="VWSH01000003">
    <property type="protein sequence ID" value="KAA5533260.1"/>
    <property type="molecule type" value="Genomic_DNA"/>
</dbReference>
<keyword evidence="5 7" id="KW-0233">DNA recombination</keyword>
<dbReference type="Pfam" id="PF21176">
    <property type="entry name" value="RecR_HhH"/>
    <property type="match status" value="1"/>
</dbReference>
<dbReference type="GO" id="GO:0008270">
    <property type="term" value="F:zinc ion binding"/>
    <property type="evidence" value="ECO:0007669"/>
    <property type="project" value="UniProtKB-KW"/>
</dbReference>
<organism evidence="9 10">
    <name type="scientific">Taibaiella lutea</name>
    <dbReference type="NCBI Taxonomy" id="2608001"/>
    <lineage>
        <taxon>Bacteria</taxon>
        <taxon>Pseudomonadati</taxon>
        <taxon>Bacteroidota</taxon>
        <taxon>Chitinophagia</taxon>
        <taxon>Chitinophagales</taxon>
        <taxon>Chitinophagaceae</taxon>
        <taxon>Taibaiella</taxon>
    </lineage>
</organism>
<reference evidence="9 10" key="1">
    <citation type="submission" date="2019-09" db="EMBL/GenBank/DDBJ databases">
        <title>Genome sequence and assembly of Taibaiella sp.</title>
        <authorList>
            <person name="Chhetri G."/>
        </authorList>
    </citation>
    <scope>NUCLEOTIDE SEQUENCE [LARGE SCALE GENOMIC DNA]</scope>
    <source>
        <strain evidence="9 10">KVB11</strain>
    </source>
</reference>
<evidence type="ECO:0000259" key="8">
    <source>
        <dbReference type="PROSITE" id="PS50880"/>
    </source>
</evidence>
<dbReference type="PROSITE" id="PS01300">
    <property type="entry name" value="RECR"/>
    <property type="match status" value="1"/>
</dbReference>
<dbReference type="Gene3D" id="6.10.250.240">
    <property type="match status" value="1"/>
</dbReference>
<proteinExistence type="inferred from homology"/>
<dbReference type="GO" id="GO:0003677">
    <property type="term" value="F:DNA binding"/>
    <property type="evidence" value="ECO:0007669"/>
    <property type="project" value="UniProtKB-UniRule"/>
</dbReference>
<dbReference type="SMART" id="SM00493">
    <property type="entry name" value="TOPRIM"/>
    <property type="match status" value="1"/>
</dbReference>
<dbReference type="PROSITE" id="PS50880">
    <property type="entry name" value="TOPRIM"/>
    <property type="match status" value="1"/>
</dbReference>
<dbReference type="Gene3D" id="3.40.1360.10">
    <property type="match status" value="1"/>
</dbReference>
<dbReference type="InterPro" id="IPR000093">
    <property type="entry name" value="DNA_Rcmb_RecR"/>
</dbReference>
<dbReference type="GO" id="GO:0006310">
    <property type="term" value="P:DNA recombination"/>
    <property type="evidence" value="ECO:0007669"/>
    <property type="project" value="UniProtKB-UniRule"/>
</dbReference>
<evidence type="ECO:0000256" key="5">
    <source>
        <dbReference type="ARBA" id="ARBA00023172"/>
    </source>
</evidence>
<keyword evidence="3 7" id="KW-0863">Zinc-finger</keyword>
<dbReference type="CDD" id="cd01025">
    <property type="entry name" value="TOPRIM_recR"/>
    <property type="match status" value="1"/>
</dbReference>
<evidence type="ECO:0000256" key="3">
    <source>
        <dbReference type="ARBA" id="ARBA00022771"/>
    </source>
</evidence>
<dbReference type="InterPro" id="IPR006171">
    <property type="entry name" value="TOPRIM_dom"/>
</dbReference>
<gene>
    <name evidence="7 9" type="primary">recR</name>
    <name evidence="9" type="ORF">F0919_11985</name>
</gene>
<comment type="caution">
    <text evidence="9">The sequence shown here is derived from an EMBL/GenBank/DDBJ whole genome shotgun (WGS) entry which is preliminary data.</text>
</comment>
<keyword evidence="2 7" id="KW-0227">DNA damage</keyword>
<dbReference type="Proteomes" id="UP000323632">
    <property type="component" value="Unassembled WGS sequence"/>
</dbReference>
<dbReference type="HAMAP" id="MF_00017">
    <property type="entry name" value="RecR"/>
    <property type="match status" value="1"/>
</dbReference>
<dbReference type="AlphaFoldDB" id="A0A5M6CFN4"/>
<dbReference type="PANTHER" id="PTHR30446:SF0">
    <property type="entry name" value="RECOMBINATION PROTEIN RECR"/>
    <property type="match status" value="1"/>
</dbReference>
<protein>
    <recommendedName>
        <fullName evidence="7">Recombination protein RecR</fullName>
    </recommendedName>
</protein>
<sequence length="208" mass="23095">MIFSSKLIEDAVEAFTRLPGIGKKTALRMVLHLLKEDKGMVRNFSETISKMREDICFCPDCNNISDGGPCAICKDPHRNKSIICVVENIRDVISIESTQQFNGLYHVLGGLLSPLDGIGPEQLQLSNLTSRIEKNEVSEIIMALSPNIEGDTTVYYIARQLQNRELTITGIARGVSFGGELEYTDELTLARSIAKRLPVETYVKTTSK</sequence>
<dbReference type="SUPFAM" id="SSF111304">
    <property type="entry name" value="Recombination protein RecR"/>
    <property type="match status" value="1"/>
</dbReference>
<dbReference type="GO" id="GO:0006281">
    <property type="term" value="P:DNA repair"/>
    <property type="evidence" value="ECO:0007669"/>
    <property type="project" value="UniProtKB-UniRule"/>
</dbReference>
<feature type="domain" description="Toprim" evidence="8">
    <location>
        <begin position="81"/>
        <end position="176"/>
    </location>
</feature>
<keyword evidence="4 7" id="KW-0862">Zinc</keyword>